<evidence type="ECO:0000313" key="2">
    <source>
        <dbReference type="Proteomes" id="UP000092460"/>
    </source>
</evidence>
<name>A0A1B0AWZ5_9MUSC</name>
<reference evidence="2" key="1">
    <citation type="submission" date="2015-01" db="EMBL/GenBank/DDBJ databases">
        <authorList>
            <person name="Aksoy S."/>
            <person name="Warren W."/>
            <person name="Wilson R.K."/>
        </authorList>
    </citation>
    <scope>NUCLEOTIDE SEQUENCE [LARGE SCALE GENOMIC DNA]</scope>
    <source>
        <strain evidence="2">IAEA</strain>
    </source>
</reference>
<accession>A0A1B0AWZ5</accession>
<dbReference type="AlphaFoldDB" id="A0A1B0AWZ5"/>
<dbReference type="VEuPathDB" id="VectorBase:GPPI011557"/>
<evidence type="ECO:0000313" key="1">
    <source>
        <dbReference type="EnsemblMetazoa" id="GPPI011557-PA"/>
    </source>
</evidence>
<reference evidence="1" key="2">
    <citation type="submission" date="2020-05" db="UniProtKB">
        <authorList>
            <consortium name="EnsemblMetazoa"/>
        </authorList>
    </citation>
    <scope>IDENTIFICATION</scope>
    <source>
        <strain evidence="1">IAEA</strain>
    </source>
</reference>
<protein>
    <submittedName>
        <fullName evidence="1">Uncharacterized protein</fullName>
    </submittedName>
</protein>
<keyword evidence="2" id="KW-1185">Reference proteome</keyword>
<dbReference type="EnsemblMetazoa" id="GPPI011557-RA">
    <property type="protein sequence ID" value="GPPI011557-PA"/>
    <property type="gene ID" value="GPPI011557"/>
</dbReference>
<proteinExistence type="predicted"/>
<dbReference type="Proteomes" id="UP000092460">
    <property type="component" value="Unassembled WGS sequence"/>
</dbReference>
<sequence>MKTTIKADYRLFYNILKMMTEGIFAKIIPTIPIIMMVITKVNYENKATIIFSVSNVANQAGNCNNEHLKFTARNYDVMFEKQLGTVRRYMQSYRRAAGGIENHSKVLATSVYDLTMHYQQTNYVKFSRSRTLAVKEADTIFSENVAGAGYSKYF</sequence>
<organism evidence="1 2">
    <name type="scientific">Glossina palpalis gambiensis</name>
    <dbReference type="NCBI Taxonomy" id="67801"/>
    <lineage>
        <taxon>Eukaryota</taxon>
        <taxon>Metazoa</taxon>
        <taxon>Ecdysozoa</taxon>
        <taxon>Arthropoda</taxon>
        <taxon>Hexapoda</taxon>
        <taxon>Insecta</taxon>
        <taxon>Pterygota</taxon>
        <taxon>Neoptera</taxon>
        <taxon>Endopterygota</taxon>
        <taxon>Diptera</taxon>
        <taxon>Brachycera</taxon>
        <taxon>Muscomorpha</taxon>
        <taxon>Hippoboscoidea</taxon>
        <taxon>Glossinidae</taxon>
        <taxon>Glossina</taxon>
    </lineage>
</organism>
<dbReference type="EMBL" id="JXJN01004965">
    <property type="status" value="NOT_ANNOTATED_CDS"/>
    <property type="molecule type" value="Genomic_DNA"/>
</dbReference>